<evidence type="ECO:0000313" key="7">
    <source>
        <dbReference type="EMBL" id="KAJ7189924.1"/>
    </source>
</evidence>
<dbReference type="InterPro" id="IPR016024">
    <property type="entry name" value="ARM-type_fold"/>
</dbReference>
<dbReference type="GO" id="GO:0006606">
    <property type="term" value="P:protein import into nucleus"/>
    <property type="evidence" value="ECO:0007669"/>
    <property type="project" value="InterPro"/>
</dbReference>
<dbReference type="EMBL" id="JARJCW010000162">
    <property type="protein sequence ID" value="KAJ7189924.1"/>
    <property type="molecule type" value="Genomic_DNA"/>
</dbReference>
<sequence length="1385" mass="153714">MSLLGYDDFPDVGSEVLSSLAQNDKYRDKIKEKFPKVLDLLLGSHHKEQERSAALSLAKQMGAETDLILEIVVKELVSPDWCTRVAGLETVMELIKTDQLPRAAEKVVKGIMSCAEFPDEDVQLAVIRTLHELVKHDRFQDIKDNMPHIIKLLADDDASVREAVVDFLAEIATKDTLRPAINMNIPAIVANYVEADSETCAINKAFAGVSKWLSDDDVNVQKGALNAVAVGLKTEKYLPMLKNWKVIPEITKMVNNEEEDHDVRIAALQTCSSITQIKQGQKRMEAPFVSRLIFNLAAAFRDIMENFVPQIMAAFSDASWQLQIVMLQTITVFAQTGQSLVKQSFSEIVSDTTVDEILRHLSNCNYDDVRVQFLDTLEKFVSMDSFRGKIRDHAATIMPLLEDRSWTVQQAALRTFAVFAEHDIIRVSDNGITSRIISLLSGGDRYRDVCAGVLKILFNAAKRGVPPAMYWSTVVKYSLVHENWQVRVAALQVLENLADNPGHETIDTPTQEILDCLSKDQEELRVAVLRTLPKFIDNKFLERVHATETLPEITLSLLKSKSEDIRLSVIRVISDMVTKTELYPAIDAAIGYMATLLNTTGSEDEKTRATIWNTVRSLINTEEYYQTSMAFAEALQNILQAPLLSDPPTDVRMAAFGIIPAISKYSEFSEVVSGLLPVLVKAALKDDGIGEYDTIFRIKALQALSDIGTTQDTFRSKIDAQMAGNYTRGAKDRTLGRAVPKTVVDEVVVDIIDMLQHDENNVRMAGLQFITLPVVKEISLNPDKLVPTLVNLLSDWQEDIRTAVLRILSDLTKQEKFRVVFNRTLSALLEDLKGNDMEKKVTALKIWAALAQDETFRDIISGAAAKLATCFQDPEDQVRLTALAAFSQFEAFRLKAVPSILLALEGPAWHIRLQAIKQLAKLAENETYRKSIQGAFQAAGISTIVGLMSDSFKHVRIGALRLLPKVVELGNHPVMARHFQNTNKFADPPLNPTTIHCSLLKLLSDNDSDVCIAALEAITTLVQQCANSTSEIPRLIQLLKSHNLDHKMRSAALLTLSASIKKTVSVETVMDVVPVLCSVFTDTEDEECWSAAAQVALRLASQGTPVDNKILTILTSALQHENWHVCVAGLNILSDLIKQEPLAAEIFRNIPLPMISSLLEHSEKNVRVSAMHLIVSLGESQVEPEAKATLCAAIQGVWRKTFDDLESARPNNTNPTRSIYVAALENLTKLADFGTGTDWLPDNTELSRAVGHIIADVKDQTQSNQLRGVRALSKLADNLNGQDMFLLTIVWLSDLLANSRESLTCAVPKMTPLLSSNHTEIQLEVLGIFLKLVQHDSEQKVRSAITKEVSDIIPVLVNREPRVRAAGLSVLFKVAEELEGFVRPL</sequence>
<reference evidence="7" key="1">
    <citation type="submission" date="2023-03" db="EMBL/GenBank/DDBJ databases">
        <title>Massive genome expansion in bonnet fungi (Mycena s.s.) driven by repeated elements and novel gene families across ecological guilds.</title>
        <authorList>
            <consortium name="Lawrence Berkeley National Laboratory"/>
            <person name="Harder C.B."/>
            <person name="Miyauchi S."/>
            <person name="Viragh M."/>
            <person name="Kuo A."/>
            <person name="Thoen E."/>
            <person name="Andreopoulos B."/>
            <person name="Lu D."/>
            <person name="Skrede I."/>
            <person name="Drula E."/>
            <person name="Henrissat B."/>
            <person name="Morin E."/>
            <person name="Kohler A."/>
            <person name="Barry K."/>
            <person name="LaButti K."/>
            <person name="Morin E."/>
            <person name="Salamov A."/>
            <person name="Lipzen A."/>
            <person name="Mereny Z."/>
            <person name="Hegedus B."/>
            <person name="Baldrian P."/>
            <person name="Stursova M."/>
            <person name="Weitz H."/>
            <person name="Taylor A."/>
            <person name="Grigoriev I.V."/>
            <person name="Nagy L.G."/>
            <person name="Martin F."/>
            <person name="Kauserud H."/>
        </authorList>
    </citation>
    <scope>NUCLEOTIDE SEQUENCE</scope>
    <source>
        <strain evidence="7">9144</strain>
    </source>
</reference>
<accession>A0AAD6XVZ5</accession>
<dbReference type="InterPro" id="IPR021133">
    <property type="entry name" value="HEAT_type_2"/>
</dbReference>
<dbReference type="GO" id="GO:0005634">
    <property type="term" value="C:nucleus"/>
    <property type="evidence" value="ECO:0007669"/>
    <property type="project" value="UniProtKB-SubCell"/>
</dbReference>
<evidence type="ECO:0000256" key="4">
    <source>
        <dbReference type="ARBA" id="ARBA00022737"/>
    </source>
</evidence>
<evidence type="ECO:0000256" key="2">
    <source>
        <dbReference type="ARBA" id="ARBA00022448"/>
    </source>
</evidence>
<dbReference type="Pfam" id="PF02985">
    <property type="entry name" value="HEAT"/>
    <property type="match status" value="1"/>
</dbReference>
<keyword evidence="4" id="KW-0677">Repeat</keyword>
<keyword evidence="5" id="KW-0653">Protein transport</keyword>
<dbReference type="GO" id="GO:0005737">
    <property type="term" value="C:cytoplasm"/>
    <property type="evidence" value="ECO:0007669"/>
    <property type="project" value="UniProtKB-SubCell"/>
</dbReference>
<keyword evidence="2" id="KW-0813">Transport</keyword>
<name>A0AAD6XVZ5_9AGAR</name>
<proteinExistence type="predicted"/>
<evidence type="ECO:0000256" key="3">
    <source>
        <dbReference type="ARBA" id="ARBA00022490"/>
    </source>
</evidence>
<dbReference type="PROSITE" id="PS50077">
    <property type="entry name" value="HEAT_REPEAT"/>
    <property type="match status" value="1"/>
</dbReference>
<keyword evidence="3" id="KW-0963">Cytoplasm</keyword>
<feature type="repeat" description="HEAT" evidence="6">
    <location>
        <begin position="785"/>
        <end position="823"/>
    </location>
</feature>
<protein>
    <submittedName>
        <fullName evidence="7">Armadillo-type protein</fullName>
    </submittedName>
</protein>
<dbReference type="Proteomes" id="UP001219525">
    <property type="component" value="Unassembled WGS sequence"/>
</dbReference>
<dbReference type="PANTHER" id="PTHR10527">
    <property type="entry name" value="IMPORTIN BETA"/>
    <property type="match status" value="1"/>
</dbReference>
<dbReference type="SUPFAM" id="SSF48371">
    <property type="entry name" value="ARM repeat"/>
    <property type="match status" value="4"/>
</dbReference>
<evidence type="ECO:0000256" key="6">
    <source>
        <dbReference type="PROSITE-ProRule" id="PRU00103"/>
    </source>
</evidence>
<comment type="subcellular location">
    <subcellularLocation>
        <location evidence="1">Cytoplasm</location>
    </subcellularLocation>
</comment>
<evidence type="ECO:0000256" key="1">
    <source>
        <dbReference type="ARBA" id="ARBA00004496"/>
    </source>
</evidence>
<organism evidence="7 8">
    <name type="scientific">Mycena pura</name>
    <dbReference type="NCBI Taxonomy" id="153505"/>
    <lineage>
        <taxon>Eukaryota</taxon>
        <taxon>Fungi</taxon>
        <taxon>Dikarya</taxon>
        <taxon>Basidiomycota</taxon>
        <taxon>Agaricomycotina</taxon>
        <taxon>Agaricomycetes</taxon>
        <taxon>Agaricomycetidae</taxon>
        <taxon>Agaricales</taxon>
        <taxon>Marasmiineae</taxon>
        <taxon>Mycenaceae</taxon>
        <taxon>Mycena</taxon>
    </lineage>
</organism>
<dbReference type="InterPro" id="IPR000357">
    <property type="entry name" value="HEAT"/>
</dbReference>
<comment type="caution">
    <text evidence="7">The sequence shown here is derived from an EMBL/GenBank/DDBJ whole genome shotgun (WGS) entry which is preliminary data.</text>
</comment>
<evidence type="ECO:0000256" key="5">
    <source>
        <dbReference type="ARBA" id="ARBA00022927"/>
    </source>
</evidence>
<keyword evidence="8" id="KW-1185">Reference proteome</keyword>
<dbReference type="Gene3D" id="1.25.10.10">
    <property type="entry name" value="Leucine-rich Repeat Variant"/>
    <property type="match status" value="4"/>
</dbReference>
<dbReference type="InterPro" id="IPR040122">
    <property type="entry name" value="Importin_beta"/>
</dbReference>
<dbReference type="InterPro" id="IPR011989">
    <property type="entry name" value="ARM-like"/>
</dbReference>
<evidence type="ECO:0000313" key="8">
    <source>
        <dbReference type="Proteomes" id="UP001219525"/>
    </source>
</evidence>
<gene>
    <name evidence="7" type="ORF">GGX14DRAFT_607542</name>
</gene>